<accession>A0ABR6D862</accession>
<dbReference type="InterPro" id="IPR051533">
    <property type="entry name" value="WaaL-like"/>
</dbReference>
<feature type="transmembrane region" description="Helical" evidence="5">
    <location>
        <begin position="59"/>
        <end position="78"/>
    </location>
</feature>
<dbReference type="RefSeq" id="WP_182591738.1">
    <property type="nucleotide sequence ID" value="NZ_JACJIM010000002.1"/>
</dbReference>
<feature type="transmembrane region" description="Helical" evidence="5">
    <location>
        <begin position="144"/>
        <end position="164"/>
    </location>
</feature>
<feature type="transmembrane region" description="Helical" evidence="5">
    <location>
        <begin position="378"/>
        <end position="394"/>
    </location>
</feature>
<name>A0ABR6D862_9HYPH</name>
<evidence type="ECO:0000256" key="1">
    <source>
        <dbReference type="ARBA" id="ARBA00004141"/>
    </source>
</evidence>
<evidence type="ECO:0000256" key="2">
    <source>
        <dbReference type="ARBA" id="ARBA00022692"/>
    </source>
</evidence>
<dbReference type="PANTHER" id="PTHR37422">
    <property type="entry name" value="TEICHURONIC ACID BIOSYNTHESIS PROTEIN TUAE"/>
    <property type="match status" value="1"/>
</dbReference>
<reference evidence="7 8" key="1">
    <citation type="submission" date="2020-08" db="EMBL/GenBank/DDBJ databases">
        <title>Genomic Encyclopedia of Type Strains, Phase IV (KMG-IV): sequencing the most valuable type-strain genomes for metagenomic binning, comparative biology and taxonomic classification.</title>
        <authorList>
            <person name="Goeker M."/>
        </authorList>
    </citation>
    <scope>NUCLEOTIDE SEQUENCE [LARGE SCALE GENOMIC DNA]</scope>
    <source>
        <strain evidence="7 8">DSM 5686</strain>
    </source>
</reference>
<dbReference type="GO" id="GO:0016874">
    <property type="term" value="F:ligase activity"/>
    <property type="evidence" value="ECO:0007669"/>
    <property type="project" value="UniProtKB-KW"/>
</dbReference>
<keyword evidence="8" id="KW-1185">Reference proteome</keyword>
<feature type="transmembrane region" description="Helical" evidence="5">
    <location>
        <begin position="406"/>
        <end position="424"/>
    </location>
</feature>
<feature type="transmembrane region" description="Helical" evidence="5">
    <location>
        <begin position="184"/>
        <end position="200"/>
    </location>
</feature>
<gene>
    <name evidence="7" type="ORF">GGQ91_001657</name>
</gene>
<evidence type="ECO:0000256" key="3">
    <source>
        <dbReference type="ARBA" id="ARBA00022989"/>
    </source>
</evidence>
<keyword evidence="7" id="KW-0436">Ligase</keyword>
<feature type="transmembrane region" description="Helical" evidence="5">
    <location>
        <begin position="113"/>
        <end position="132"/>
    </location>
</feature>
<comment type="caution">
    <text evidence="7">The sequence shown here is derived from an EMBL/GenBank/DDBJ whole genome shotgun (WGS) entry which is preliminary data.</text>
</comment>
<feature type="transmembrane region" description="Helical" evidence="5">
    <location>
        <begin position="348"/>
        <end position="366"/>
    </location>
</feature>
<dbReference type="EMBL" id="JACJIM010000002">
    <property type="protein sequence ID" value="MBA9062280.1"/>
    <property type="molecule type" value="Genomic_DNA"/>
</dbReference>
<feature type="domain" description="O-antigen ligase-related" evidence="6">
    <location>
        <begin position="212"/>
        <end position="356"/>
    </location>
</feature>
<keyword evidence="2 5" id="KW-0812">Transmembrane</keyword>
<feature type="transmembrane region" description="Helical" evidence="5">
    <location>
        <begin position="252"/>
        <end position="271"/>
    </location>
</feature>
<feature type="transmembrane region" description="Helical" evidence="5">
    <location>
        <begin position="207"/>
        <end position="223"/>
    </location>
</feature>
<dbReference type="PANTHER" id="PTHR37422:SF21">
    <property type="entry name" value="EXOQ-LIKE PROTEIN"/>
    <property type="match status" value="1"/>
</dbReference>
<dbReference type="GeneID" id="96603388"/>
<feature type="transmembrane region" description="Helical" evidence="5">
    <location>
        <begin position="21"/>
        <end position="39"/>
    </location>
</feature>
<evidence type="ECO:0000256" key="4">
    <source>
        <dbReference type="ARBA" id="ARBA00023136"/>
    </source>
</evidence>
<proteinExistence type="predicted"/>
<sequence>MRTASLSAVEKNLRSSAHESVVSIAFFALCIMVVTAPITQDGLSGGTASMTEGNPFRQLGYVLILLIILAGTGIHRDFRGLSALPGNVRVILAYCWLSIVWAIDPSIATRRLALTTIVALSVAIAIQSLGVAKSIAHIRIALTLALFASYATVLFFPSVGIHQPEAGRDVALIGDWRGIYPEKNFMGALCAITVLCFYFMEQKHLSFLRWIVIIAAFLFLVKTGSKTSTALALLALLSGHAFRANNHRDWPLAFAAAMTSAFCFGVILLWYGEWLMEPLDRDDTLTGRSQIWRVLIAYISDHWHLGAGYGSFWYIGGVSPVYDYAKGGSWFEIASQGHNGYLDIASQIGLPGLAIALYFLIVRPIATLLSHPAFDNKTGALFMAIFVFCVGHNLTESTLLSRDHVLQFMIIVVICMMHTINRNYRHHQF</sequence>
<dbReference type="Pfam" id="PF04932">
    <property type="entry name" value="Wzy_C"/>
    <property type="match status" value="1"/>
</dbReference>
<protein>
    <submittedName>
        <fullName evidence="7">O-antigen ligase</fullName>
    </submittedName>
</protein>
<keyword evidence="4 5" id="KW-0472">Membrane</keyword>
<evidence type="ECO:0000313" key="8">
    <source>
        <dbReference type="Proteomes" id="UP000565455"/>
    </source>
</evidence>
<keyword evidence="3 5" id="KW-1133">Transmembrane helix</keyword>
<feature type="transmembrane region" description="Helical" evidence="5">
    <location>
        <begin position="90"/>
        <end position="107"/>
    </location>
</feature>
<dbReference type="InterPro" id="IPR007016">
    <property type="entry name" value="O-antigen_ligase-rel_domated"/>
</dbReference>
<evidence type="ECO:0000259" key="6">
    <source>
        <dbReference type="Pfam" id="PF04932"/>
    </source>
</evidence>
<organism evidence="7 8">
    <name type="scientific">Methylobacterium fujisawaense</name>
    <dbReference type="NCBI Taxonomy" id="107400"/>
    <lineage>
        <taxon>Bacteria</taxon>
        <taxon>Pseudomonadati</taxon>
        <taxon>Pseudomonadota</taxon>
        <taxon>Alphaproteobacteria</taxon>
        <taxon>Hyphomicrobiales</taxon>
        <taxon>Methylobacteriaceae</taxon>
        <taxon>Methylobacterium</taxon>
    </lineage>
</organism>
<comment type="subcellular location">
    <subcellularLocation>
        <location evidence="1">Membrane</location>
        <topology evidence="1">Multi-pass membrane protein</topology>
    </subcellularLocation>
</comment>
<evidence type="ECO:0000256" key="5">
    <source>
        <dbReference type="SAM" id="Phobius"/>
    </source>
</evidence>
<dbReference type="Proteomes" id="UP000565455">
    <property type="component" value="Unassembled WGS sequence"/>
</dbReference>
<evidence type="ECO:0000313" key="7">
    <source>
        <dbReference type="EMBL" id="MBA9062280.1"/>
    </source>
</evidence>